<dbReference type="SMART" id="SM01114">
    <property type="entry name" value="CXC"/>
    <property type="match status" value="2"/>
</dbReference>
<dbReference type="Proteomes" id="UP001497457">
    <property type="component" value="Chromosome 17b"/>
</dbReference>
<evidence type="ECO:0000313" key="7">
    <source>
        <dbReference type="Proteomes" id="UP001497457"/>
    </source>
</evidence>
<reference evidence="7" key="1">
    <citation type="submission" date="2024-06" db="EMBL/GenBank/DDBJ databases">
        <authorList>
            <person name="Ryan C."/>
        </authorList>
    </citation>
    <scope>NUCLEOTIDE SEQUENCE [LARGE SCALE GENOMIC DNA]</scope>
</reference>
<feature type="region of interest" description="Disordered" evidence="4">
    <location>
        <begin position="143"/>
        <end position="193"/>
    </location>
</feature>
<proteinExistence type="inferred from homology"/>
<dbReference type="PROSITE" id="PS51634">
    <property type="entry name" value="CRC"/>
    <property type="match status" value="1"/>
</dbReference>
<sequence length="246" mass="26221">MKSRGQAATARRTTASCGKASVSFLLVCFFSAKAHDQNFLRHHCHCSYCQCFSSRYICSFACNCKGCWSREDRRTFAEEHAEVRLNTMPGASRSKGSAPPTGEQRMHAKGCTCNKSGCKKNYCECFKKQVACTTRCKCQGCENSHGTGGRGLQENGDPGGSSGKPNEAPDGGDGSPGTSNESAVVTDEELPGPTGVAENVAAIAHPQDLGTHIHELRWHSLQPELSVGAVVLHDNANSTVQGPSNP</sequence>
<keyword evidence="3" id="KW-0539">Nucleus</keyword>
<comment type="subcellular location">
    <subcellularLocation>
        <location evidence="1">Nucleus</location>
    </subcellularLocation>
</comment>
<evidence type="ECO:0000256" key="4">
    <source>
        <dbReference type="SAM" id="MobiDB-lite"/>
    </source>
</evidence>
<keyword evidence="7" id="KW-1185">Reference proteome</keyword>
<protein>
    <recommendedName>
        <fullName evidence="5">CRC domain-containing protein</fullName>
    </recommendedName>
</protein>
<name>A0ABC8YRU5_9POAL</name>
<dbReference type="EMBL" id="OZ075127">
    <property type="protein sequence ID" value="CAL4948759.1"/>
    <property type="molecule type" value="Genomic_DNA"/>
</dbReference>
<dbReference type="PANTHER" id="PTHR12446">
    <property type="entry name" value="TESMIN/TSO1-RELATED"/>
    <property type="match status" value="1"/>
</dbReference>
<accession>A0ABC8YRU5</accession>
<evidence type="ECO:0000256" key="2">
    <source>
        <dbReference type="ARBA" id="ARBA00007267"/>
    </source>
</evidence>
<feature type="compositionally biased region" description="Gly residues" evidence="4">
    <location>
        <begin position="146"/>
        <end position="162"/>
    </location>
</feature>
<evidence type="ECO:0000313" key="6">
    <source>
        <dbReference type="EMBL" id="CAL4948759.1"/>
    </source>
</evidence>
<feature type="domain" description="CRC" evidence="5">
    <location>
        <begin position="38"/>
        <end position="146"/>
    </location>
</feature>
<organism evidence="6 7">
    <name type="scientific">Urochloa decumbens</name>
    <dbReference type="NCBI Taxonomy" id="240449"/>
    <lineage>
        <taxon>Eukaryota</taxon>
        <taxon>Viridiplantae</taxon>
        <taxon>Streptophyta</taxon>
        <taxon>Embryophyta</taxon>
        <taxon>Tracheophyta</taxon>
        <taxon>Spermatophyta</taxon>
        <taxon>Magnoliopsida</taxon>
        <taxon>Liliopsida</taxon>
        <taxon>Poales</taxon>
        <taxon>Poaceae</taxon>
        <taxon>PACMAD clade</taxon>
        <taxon>Panicoideae</taxon>
        <taxon>Panicodae</taxon>
        <taxon>Paniceae</taxon>
        <taxon>Melinidinae</taxon>
        <taxon>Urochloa</taxon>
    </lineage>
</organism>
<dbReference type="InterPro" id="IPR028307">
    <property type="entry name" value="Lin-54_fam"/>
</dbReference>
<reference evidence="6 7" key="2">
    <citation type="submission" date="2024-10" db="EMBL/GenBank/DDBJ databases">
        <authorList>
            <person name="Ryan C."/>
        </authorList>
    </citation>
    <scope>NUCLEOTIDE SEQUENCE [LARGE SCALE GENOMIC DNA]</scope>
</reference>
<dbReference type="PANTHER" id="PTHR12446:SF65">
    <property type="entry name" value="CRC DOMAIN-CONTAINING PROTEIN"/>
    <property type="match status" value="1"/>
</dbReference>
<evidence type="ECO:0000256" key="3">
    <source>
        <dbReference type="ARBA" id="ARBA00023242"/>
    </source>
</evidence>
<dbReference type="InterPro" id="IPR005172">
    <property type="entry name" value="CRC"/>
</dbReference>
<evidence type="ECO:0000256" key="1">
    <source>
        <dbReference type="ARBA" id="ARBA00004123"/>
    </source>
</evidence>
<comment type="similarity">
    <text evidence="2">Belongs to the lin-54 family.</text>
</comment>
<dbReference type="GO" id="GO:0005634">
    <property type="term" value="C:nucleus"/>
    <property type="evidence" value="ECO:0007669"/>
    <property type="project" value="UniProtKB-SubCell"/>
</dbReference>
<evidence type="ECO:0000259" key="5">
    <source>
        <dbReference type="PROSITE" id="PS51634"/>
    </source>
</evidence>
<gene>
    <name evidence="6" type="ORF">URODEC1_LOCUS37586</name>
</gene>
<dbReference type="Pfam" id="PF03638">
    <property type="entry name" value="TCR"/>
    <property type="match status" value="1"/>
</dbReference>
<dbReference type="AlphaFoldDB" id="A0ABC8YRU5"/>
<dbReference type="InterPro" id="IPR033467">
    <property type="entry name" value="Tesmin/TSO1-like_CXC"/>
</dbReference>
<feature type="region of interest" description="Disordered" evidence="4">
    <location>
        <begin position="87"/>
        <end position="108"/>
    </location>
</feature>